<dbReference type="NCBIfam" id="TIGR04214">
    <property type="entry name" value="CSLREA_Nterm"/>
    <property type="match status" value="1"/>
</dbReference>
<dbReference type="InterPro" id="IPR020008">
    <property type="entry name" value="GlyGly_CTERM"/>
</dbReference>
<dbReference type="NCBIfam" id="TIGR04212">
    <property type="entry name" value="GlyGly_RbtA"/>
    <property type="match status" value="1"/>
</dbReference>
<keyword evidence="1" id="KW-0812">Transmembrane</keyword>
<dbReference type="eggNOG" id="ENOG5033SCE">
    <property type="taxonomic scope" value="Bacteria"/>
</dbReference>
<dbReference type="InterPro" id="IPR059226">
    <property type="entry name" value="Choice_anch_Q_dom"/>
</dbReference>
<dbReference type="AlphaFoldDB" id="A0A1P8EEX3"/>
<keyword evidence="1" id="KW-1133">Transmembrane helix</keyword>
<protein>
    <submittedName>
        <fullName evidence="2">Rhombotarget A</fullName>
    </submittedName>
</protein>
<gene>
    <name evidence="2" type="ORF">BEN76_01390</name>
</gene>
<reference evidence="2 3" key="1">
    <citation type="submission" date="2016-08" db="EMBL/GenBank/DDBJ databases">
        <title>Complete genome sequence of Acinetobacter baylyi strain GFJ2.</title>
        <authorList>
            <person name="Tabata M."/>
            <person name="Kuboki S."/>
            <person name="Gibu N."/>
            <person name="Kinouchi Y."/>
            <person name="Vangnai A."/>
            <person name="Kasai D."/>
            <person name="Fukuda M."/>
        </authorList>
    </citation>
    <scope>NUCLEOTIDE SEQUENCE [LARGE SCALE GENOMIC DNA]</scope>
    <source>
        <strain evidence="2 3">GFJ2</strain>
    </source>
</reference>
<dbReference type="InterPro" id="IPR026457">
    <property type="entry name" value="CSLREA_Nterm"/>
</dbReference>
<dbReference type="STRING" id="487316.BEN76_01390"/>
<dbReference type="Gene3D" id="2.60.40.3440">
    <property type="match status" value="1"/>
</dbReference>
<dbReference type="NCBIfam" id="TIGR03501">
    <property type="entry name" value="GlyGly_CTERM"/>
    <property type="match status" value="1"/>
</dbReference>
<dbReference type="SUPFAM" id="SSF51126">
    <property type="entry name" value="Pectin lyase-like"/>
    <property type="match status" value="1"/>
</dbReference>
<accession>A0A1P8EEX3</accession>
<evidence type="ECO:0000313" key="2">
    <source>
        <dbReference type="EMBL" id="APV34740.1"/>
    </source>
</evidence>
<dbReference type="InterPro" id="IPR026454">
    <property type="entry name" value="Rhombotarget_A"/>
</dbReference>
<dbReference type="InterPro" id="IPR011050">
    <property type="entry name" value="Pectin_lyase_fold/virulence"/>
</dbReference>
<feature type="transmembrane region" description="Helical" evidence="1">
    <location>
        <begin position="580"/>
        <end position="599"/>
    </location>
</feature>
<evidence type="ECO:0000313" key="3">
    <source>
        <dbReference type="Proteomes" id="UP000185674"/>
    </source>
</evidence>
<dbReference type="EMBL" id="CP016896">
    <property type="protein sequence ID" value="APV34740.1"/>
    <property type="molecule type" value="Genomic_DNA"/>
</dbReference>
<organism evidence="2 3">
    <name type="scientific">Acinetobacter soli</name>
    <dbReference type="NCBI Taxonomy" id="487316"/>
    <lineage>
        <taxon>Bacteria</taxon>
        <taxon>Pseudomonadati</taxon>
        <taxon>Pseudomonadota</taxon>
        <taxon>Gammaproteobacteria</taxon>
        <taxon>Moraxellales</taxon>
        <taxon>Moraxellaceae</taxon>
        <taxon>Acinetobacter</taxon>
    </lineage>
</organism>
<dbReference type="RefSeq" id="WP_076032025.1">
    <property type="nucleotide sequence ID" value="NZ_CP016896.1"/>
</dbReference>
<dbReference type="Pfam" id="PF17963">
    <property type="entry name" value="Big_9"/>
    <property type="match status" value="1"/>
</dbReference>
<evidence type="ECO:0000256" key="1">
    <source>
        <dbReference type="SAM" id="Phobius"/>
    </source>
</evidence>
<sequence length="605" mass="64879">MLKQGLGIGLLCIAGHAYCDSIIVNTTADEVKDDQLCSLREAVEYINRGSPESGYNGCGGKDSNPVILLEKSKTYELKSKIEIKKALQIKTTYDTTITNQLGLNNATIKMTGADQIFRIRDDSTQNEQYNVQLTEVNLDGCAKDCGIAQGGLIYNQETLVLSYVTLKNGYANLGGAIYNAQASTTDKSSGSVTIINSLMQNNTASQGAVIYSDLPRFVMTQSVVRDNTATTTTTPTLFFSAAKFSDDLTAGFFSSGLYGVKNSTILKNTGYLINLRDGQSLNNNTVVRNSLGIYFDAPLGNAYLANSIVVENGIVQNEVLQTAKNCTFTSSDKSLIQNNLVNSDCGSGSSNAPNINLGTVKLFAGSSVEGKCTLAPAEGLLCPFATPSMTFLGFFRPRLLLSYNSLDDSLIVNRGRISGTGACESVDQRGKSRSSNQSCDLGAIELVIDTSSITTVGSDILYGEQAKFSIAEQLTDGELVPASACEAILGKRTDGKAWQVGCLDVIQTNTPSKGALTLDQDGNVVYTPNGNWQGTDEFKIRVVTTFSRFSSSNNSRYIDIAAKVKQDPPNTFENKKVSTGGGGSFGWGSLIVLGGLMIWRRKRQQ</sequence>
<keyword evidence="1" id="KW-0472">Membrane</keyword>
<dbReference type="Proteomes" id="UP000185674">
    <property type="component" value="Chromosome"/>
</dbReference>
<name>A0A1P8EEX3_9GAMM</name>
<dbReference type="KEGG" id="asol:BEN76_01390"/>
<dbReference type="NCBIfam" id="NF041518">
    <property type="entry name" value="choice_anch_Q"/>
    <property type="match status" value="1"/>
</dbReference>
<proteinExistence type="predicted"/>